<evidence type="ECO:0000256" key="1">
    <source>
        <dbReference type="SAM" id="SignalP"/>
    </source>
</evidence>
<dbReference type="KEGG" id="kan:IMCC3317_18970"/>
<proteinExistence type="predicted"/>
<gene>
    <name evidence="2" type="ORF">IMCC3317_18970</name>
</gene>
<organism evidence="2 3">
    <name type="scientific">Kordia antarctica</name>
    <dbReference type="NCBI Taxonomy" id="1218801"/>
    <lineage>
        <taxon>Bacteria</taxon>
        <taxon>Pseudomonadati</taxon>
        <taxon>Bacteroidota</taxon>
        <taxon>Flavobacteriia</taxon>
        <taxon>Flavobacteriales</taxon>
        <taxon>Flavobacteriaceae</taxon>
        <taxon>Kordia</taxon>
    </lineage>
</organism>
<dbReference type="Proteomes" id="UP000464657">
    <property type="component" value="Chromosome"/>
</dbReference>
<evidence type="ECO:0000313" key="2">
    <source>
        <dbReference type="EMBL" id="QHI36534.1"/>
    </source>
</evidence>
<name>A0A7L4ZKT1_9FLAO</name>
<dbReference type="PROSITE" id="PS51257">
    <property type="entry name" value="PROKAR_LIPOPROTEIN"/>
    <property type="match status" value="1"/>
</dbReference>
<keyword evidence="1" id="KW-0732">Signal</keyword>
<dbReference type="RefSeq" id="WP_160129233.1">
    <property type="nucleotide sequence ID" value="NZ_CP019288.1"/>
</dbReference>
<accession>A0A7L4ZKT1</accession>
<evidence type="ECO:0000313" key="3">
    <source>
        <dbReference type="Proteomes" id="UP000464657"/>
    </source>
</evidence>
<keyword evidence="3" id="KW-1185">Reference proteome</keyword>
<evidence type="ECO:0008006" key="4">
    <source>
        <dbReference type="Google" id="ProtNLM"/>
    </source>
</evidence>
<dbReference type="EMBL" id="CP019288">
    <property type="protein sequence ID" value="QHI36534.1"/>
    <property type="molecule type" value="Genomic_DNA"/>
</dbReference>
<feature type="chain" id="PRO_5029847700" description="Lipoprotein" evidence="1">
    <location>
        <begin position="21"/>
        <end position="285"/>
    </location>
</feature>
<reference evidence="2 3" key="1">
    <citation type="journal article" date="2013" name="Int. J. Syst. Evol. Microbiol.">
        <title>Kordia antarctica sp. nov., isolated from Antarctic seawater.</title>
        <authorList>
            <person name="Baek K."/>
            <person name="Choi A."/>
            <person name="Kang I."/>
            <person name="Lee K."/>
            <person name="Cho J.C."/>
        </authorList>
    </citation>
    <scope>NUCLEOTIDE SEQUENCE [LARGE SCALE GENOMIC DNA]</scope>
    <source>
        <strain evidence="2 3">IMCC3317</strain>
    </source>
</reference>
<protein>
    <recommendedName>
        <fullName evidence="4">Lipoprotein</fullName>
    </recommendedName>
</protein>
<feature type="signal peptide" evidence="1">
    <location>
        <begin position="1"/>
        <end position="20"/>
    </location>
</feature>
<dbReference type="AlphaFoldDB" id="A0A7L4ZKT1"/>
<sequence>MKKKSTILTLLMLIIFSCNLEENTSETTSQETNLKSISDFDGYGISHNLAMDHIATMPNFNTASLQDIFYFGDTYSDAYFDNSTCNCTDWQTHETELTMLEGMYDDLNNASNVLVNMNYIKPEDAPLTDMLFTIFDNAISIENSTYKSVAEFTAEIEAFENFIIANYPVIYDQTAGTGNYAANMLGACSIAKNSYSYWINATLDSSHPWNYRLLHMNSNNNRQGNKIGMLQKNLFEDFGRAVGRIFVDAAGLIAGGNCGRIFDKNGRDITCAIRHAAKVSAGKKS</sequence>
<dbReference type="OrthoDB" id="9823811at2"/>